<evidence type="ECO:0000313" key="2">
    <source>
        <dbReference type="EMBL" id="RDY03224.1"/>
    </source>
</evidence>
<name>A0A371HKF8_MUCPR</name>
<proteinExistence type="predicted"/>
<feature type="chain" id="PRO_5017051381" evidence="1">
    <location>
        <begin position="24"/>
        <end position="116"/>
    </location>
</feature>
<dbReference type="EMBL" id="QJKJ01002352">
    <property type="protein sequence ID" value="RDY03224.1"/>
    <property type="molecule type" value="Genomic_DNA"/>
</dbReference>
<gene>
    <name evidence="2" type="ORF">CR513_13219</name>
</gene>
<sequence length="116" mass="13183">MPITPFSIAIITLTFPIGATVDGKWWAAKIVADKVGGIKDRSMLVTKPKKLLYSSPLPFSHSSILTIHIFQDKTEYDPKIYLIEGEEFSYMKAFPQPMLELFLKTYFPQGPRKSID</sequence>
<organism evidence="2 3">
    <name type="scientific">Mucuna pruriens</name>
    <name type="common">Velvet bean</name>
    <name type="synonym">Dolichos pruriens</name>
    <dbReference type="NCBI Taxonomy" id="157652"/>
    <lineage>
        <taxon>Eukaryota</taxon>
        <taxon>Viridiplantae</taxon>
        <taxon>Streptophyta</taxon>
        <taxon>Embryophyta</taxon>
        <taxon>Tracheophyta</taxon>
        <taxon>Spermatophyta</taxon>
        <taxon>Magnoliopsida</taxon>
        <taxon>eudicotyledons</taxon>
        <taxon>Gunneridae</taxon>
        <taxon>Pentapetalae</taxon>
        <taxon>rosids</taxon>
        <taxon>fabids</taxon>
        <taxon>Fabales</taxon>
        <taxon>Fabaceae</taxon>
        <taxon>Papilionoideae</taxon>
        <taxon>50 kb inversion clade</taxon>
        <taxon>NPAAA clade</taxon>
        <taxon>indigoferoid/millettioid clade</taxon>
        <taxon>Phaseoleae</taxon>
        <taxon>Mucuna</taxon>
    </lineage>
</organism>
<accession>A0A371HKF8</accession>
<keyword evidence="1" id="KW-0732">Signal</keyword>
<comment type="caution">
    <text evidence="2">The sequence shown here is derived from an EMBL/GenBank/DDBJ whole genome shotgun (WGS) entry which is preliminary data.</text>
</comment>
<keyword evidence="3" id="KW-1185">Reference proteome</keyword>
<dbReference type="AlphaFoldDB" id="A0A371HKF8"/>
<feature type="signal peptide" evidence="1">
    <location>
        <begin position="1"/>
        <end position="23"/>
    </location>
</feature>
<dbReference type="Proteomes" id="UP000257109">
    <property type="component" value="Unassembled WGS sequence"/>
</dbReference>
<reference evidence="2" key="1">
    <citation type="submission" date="2018-05" db="EMBL/GenBank/DDBJ databases">
        <title>Draft genome of Mucuna pruriens seed.</title>
        <authorList>
            <person name="Nnadi N.E."/>
            <person name="Vos R."/>
            <person name="Hasami M.H."/>
            <person name="Devisetty U.K."/>
            <person name="Aguiy J.C."/>
        </authorList>
    </citation>
    <scope>NUCLEOTIDE SEQUENCE [LARGE SCALE GENOMIC DNA]</scope>
    <source>
        <strain evidence="2">JCA_2017</strain>
    </source>
</reference>
<feature type="non-terminal residue" evidence="2">
    <location>
        <position position="1"/>
    </location>
</feature>
<evidence type="ECO:0000313" key="3">
    <source>
        <dbReference type="Proteomes" id="UP000257109"/>
    </source>
</evidence>
<protein>
    <submittedName>
        <fullName evidence="2">Uncharacterized protein</fullName>
    </submittedName>
</protein>
<evidence type="ECO:0000256" key="1">
    <source>
        <dbReference type="SAM" id="SignalP"/>
    </source>
</evidence>